<organism evidence="2 3">
    <name type="scientific">Nelumbo nucifera</name>
    <name type="common">Sacred lotus</name>
    <dbReference type="NCBI Taxonomy" id="4432"/>
    <lineage>
        <taxon>Eukaryota</taxon>
        <taxon>Viridiplantae</taxon>
        <taxon>Streptophyta</taxon>
        <taxon>Embryophyta</taxon>
        <taxon>Tracheophyta</taxon>
        <taxon>Spermatophyta</taxon>
        <taxon>Magnoliopsida</taxon>
        <taxon>Proteales</taxon>
        <taxon>Nelumbonaceae</taxon>
        <taxon>Nelumbo</taxon>
    </lineage>
</organism>
<dbReference type="EMBL" id="DUZY01000001">
    <property type="protein sequence ID" value="DAD21066.1"/>
    <property type="molecule type" value="Genomic_DNA"/>
</dbReference>
<feature type="domain" description="O-methyltransferase dimerisation" evidence="1">
    <location>
        <begin position="12"/>
        <end position="76"/>
    </location>
</feature>
<protein>
    <recommendedName>
        <fullName evidence="1">O-methyltransferase dimerisation domain-containing protein</fullName>
    </recommendedName>
</protein>
<dbReference type="InterPro" id="IPR036390">
    <property type="entry name" value="WH_DNA-bd_sf"/>
</dbReference>
<evidence type="ECO:0000313" key="2">
    <source>
        <dbReference type="EMBL" id="DAD21066.1"/>
    </source>
</evidence>
<dbReference type="Proteomes" id="UP000607653">
    <property type="component" value="Unassembled WGS sequence"/>
</dbReference>
<dbReference type="GO" id="GO:0046983">
    <property type="term" value="F:protein dimerization activity"/>
    <property type="evidence" value="ECO:0007669"/>
    <property type="project" value="InterPro"/>
</dbReference>
<dbReference type="InterPro" id="IPR012967">
    <property type="entry name" value="COMT_dimerisation"/>
</dbReference>
<keyword evidence="3" id="KW-1185">Reference proteome</keyword>
<gene>
    <name evidence="2" type="ORF">HUJ06_022530</name>
</gene>
<dbReference type="SUPFAM" id="SSF46785">
    <property type="entry name" value="Winged helix' DNA-binding domain"/>
    <property type="match status" value="1"/>
</dbReference>
<dbReference type="AlphaFoldDB" id="A0A822XQ54"/>
<dbReference type="Pfam" id="PF08100">
    <property type="entry name" value="Dimerisation"/>
    <property type="match status" value="1"/>
</dbReference>
<name>A0A822XQ54_NELNU</name>
<accession>A0A822XQ54</accession>
<proteinExistence type="predicted"/>
<reference evidence="2 3" key="1">
    <citation type="journal article" date="2020" name="Mol. Biol. Evol.">
        <title>Distinct Expression and Methylation Patterns for Genes with Different Fates following a Single Whole-Genome Duplication in Flowering Plants.</title>
        <authorList>
            <person name="Shi T."/>
            <person name="Rahmani R.S."/>
            <person name="Gugger P.F."/>
            <person name="Wang M."/>
            <person name="Li H."/>
            <person name="Zhang Y."/>
            <person name="Li Z."/>
            <person name="Wang Q."/>
            <person name="Van de Peer Y."/>
            <person name="Marchal K."/>
            <person name="Chen J."/>
        </authorList>
    </citation>
    <scope>NUCLEOTIDE SEQUENCE [LARGE SCALE GENOMIC DNA]</scope>
    <source>
        <tissue evidence="2">Leaf</tissue>
    </source>
</reference>
<evidence type="ECO:0000313" key="3">
    <source>
        <dbReference type="Proteomes" id="UP000607653"/>
    </source>
</evidence>
<evidence type="ECO:0000259" key="1">
    <source>
        <dbReference type="Pfam" id="PF08100"/>
    </source>
</evidence>
<dbReference type="Gene3D" id="1.10.10.10">
    <property type="entry name" value="Winged helix-like DNA-binding domain superfamily/Winged helix DNA-binding domain"/>
    <property type="match status" value="1"/>
</dbReference>
<dbReference type="InterPro" id="IPR036388">
    <property type="entry name" value="WH-like_DNA-bd_sf"/>
</dbReference>
<comment type="caution">
    <text evidence="2">The sequence shown here is derived from an EMBL/GenBank/DDBJ whole genome shotgun (WGS) entry which is preliminary data.</text>
</comment>
<sequence>MPGCPYWSSPTSSASLNAIVRLKVADAIRQGSSNVPLSASEILARILPTGDPNNFQRILRMLTIYDVFLEHIADGSSVLMQKAMSGISVPIVPFMKITLDSKGGALTFA</sequence>